<dbReference type="PANTHER" id="PTHR11257:SF13">
    <property type="entry name" value="GEO07322P1"/>
    <property type="match status" value="1"/>
</dbReference>
<dbReference type="SUPFAM" id="SSF100910">
    <property type="entry name" value="Chemosensory protein Csp2"/>
    <property type="match status" value="1"/>
</dbReference>
<dbReference type="PANTHER" id="PTHR11257">
    <property type="entry name" value="CHEMOSENSORY PROTEIN-RELATED"/>
    <property type="match status" value="1"/>
</dbReference>
<feature type="signal peptide" evidence="1">
    <location>
        <begin position="1"/>
        <end position="16"/>
    </location>
</feature>
<evidence type="ECO:0000313" key="2">
    <source>
        <dbReference type="EMBL" id="CAG9127384.1"/>
    </source>
</evidence>
<evidence type="ECO:0000313" key="3">
    <source>
        <dbReference type="Proteomes" id="UP000653454"/>
    </source>
</evidence>
<dbReference type="EMBL" id="CAJHNJ030000034">
    <property type="protein sequence ID" value="CAG9127384.1"/>
    <property type="molecule type" value="Genomic_DNA"/>
</dbReference>
<dbReference type="Pfam" id="PF03392">
    <property type="entry name" value="OS-D"/>
    <property type="match status" value="1"/>
</dbReference>
<proteinExistence type="predicted"/>
<feature type="chain" id="PRO_5035809612" evidence="1">
    <location>
        <begin position="17"/>
        <end position="122"/>
    </location>
</feature>
<reference evidence="2" key="1">
    <citation type="submission" date="2020-11" db="EMBL/GenBank/DDBJ databases">
        <authorList>
            <person name="Whiteford S."/>
        </authorList>
    </citation>
    <scope>NUCLEOTIDE SEQUENCE</scope>
</reference>
<dbReference type="KEGG" id="pxy:105392007"/>
<dbReference type="InterPro" id="IPR005055">
    <property type="entry name" value="A10/PebIII"/>
</dbReference>
<name>A0A8S4FJE6_PLUXY</name>
<dbReference type="Gene3D" id="1.10.2080.10">
    <property type="entry name" value="Insect odorant-binding protein A10/Ejaculatory bulb-specific protein 3"/>
    <property type="match status" value="1"/>
</dbReference>
<keyword evidence="3" id="KW-1185">Reference proteome</keyword>
<dbReference type="Proteomes" id="UP000653454">
    <property type="component" value="Unassembled WGS sequence"/>
</dbReference>
<sequence>MKLLIITLALAATCVAQKRYTNKYDNMDLDEVLANRRLLVSYIKCVLDQGRCTAEGKELKTHISDALQTGCKKCTPNQREGARRVISHMIKEEPEYWTMLVEKYDPERMYSTKYEKEINSIQ</sequence>
<comment type="caution">
    <text evidence="2">The sequence shown here is derived from an EMBL/GenBank/DDBJ whole genome shotgun (WGS) entry which is preliminary data.</text>
</comment>
<gene>
    <name evidence="2" type="ORF">PLXY2_LOCUS8886</name>
</gene>
<dbReference type="AlphaFoldDB" id="A0A8S4FJE6"/>
<dbReference type="InterPro" id="IPR036682">
    <property type="entry name" value="OS_D_A10/PebIII_sf"/>
</dbReference>
<dbReference type="OrthoDB" id="6625994at2759"/>
<protein>
    <submittedName>
        <fullName evidence="2">(diamondback moth) hypothetical protein</fullName>
    </submittedName>
</protein>
<accession>A0A8S4FJE6</accession>
<keyword evidence="1" id="KW-0732">Signal</keyword>
<evidence type="ECO:0000256" key="1">
    <source>
        <dbReference type="SAM" id="SignalP"/>
    </source>
</evidence>
<organism evidence="2 3">
    <name type="scientific">Plutella xylostella</name>
    <name type="common">Diamondback moth</name>
    <name type="synonym">Plutella maculipennis</name>
    <dbReference type="NCBI Taxonomy" id="51655"/>
    <lineage>
        <taxon>Eukaryota</taxon>
        <taxon>Metazoa</taxon>
        <taxon>Ecdysozoa</taxon>
        <taxon>Arthropoda</taxon>
        <taxon>Hexapoda</taxon>
        <taxon>Insecta</taxon>
        <taxon>Pterygota</taxon>
        <taxon>Neoptera</taxon>
        <taxon>Endopterygota</taxon>
        <taxon>Lepidoptera</taxon>
        <taxon>Glossata</taxon>
        <taxon>Ditrysia</taxon>
        <taxon>Yponomeutoidea</taxon>
        <taxon>Plutellidae</taxon>
        <taxon>Plutella</taxon>
    </lineage>
</organism>